<name>A0A8S1H1C7_9PELO</name>
<evidence type="ECO:0000259" key="3">
    <source>
        <dbReference type="PROSITE" id="PS50060"/>
    </source>
</evidence>
<feature type="domain" description="MAM" evidence="3">
    <location>
        <begin position="28"/>
        <end position="187"/>
    </location>
</feature>
<feature type="region of interest" description="Disordered" evidence="1">
    <location>
        <begin position="225"/>
        <end position="286"/>
    </location>
</feature>
<dbReference type="PROSITE" id="PS50060">
    <property type="entry name" value="MAM_2"/>
    <property type="match status" value="2"/>
</dbReference>
<feature type="compositionally biased region" description="Polar residues" evidence="1">
    <location>
        <begin position="581"/>
        <end position="590"/>
    </location>
</feature>
<feature type="domain" description="MAM" evidence="3">
    <location>
        <begin position="630"/>
        <end position="800"/>
    </location>
</feature>
<gene>
    <name evidence="4" type="ORF">CAUJ_LOCUS5498</name>
</gene>
<comment type="caution">
    <text evidence="4">The sequence shown here is derived from an EMBL/GenBank/DDBJ whole genome shotgun (WGS) entry which is preliminary data.</text>
</comment>
<feature type="compositionally biased region" description="Polar residues" evidence="1">
    <location>
        <begin position="276"/>
        <end position="286"/>
    </location>
</feature>
<dbReference type="SMART" id="SM00137">
    <property type="entry name" value="MAM"/>
    <property type="match status" value="1"/>
</dbReference>
<evidence type="ECO:0000256" key="2">
    <source>
        <dbReference type="SAM" id="SignalP"/>
    </source>
</evidence>
<protein>
    <recommendedName>
        <fullName evidence="3">MAM domain-containing protein</fullName>
    </recommendedName>
</protein>
<accession>A0A8S1H1C7</accession>
<dbReference type="Pfam" id="PF00629">
    <property type="entry name" value="MAM"/>
    <property type="match status" value="1"/>
</dbReference>
<feature type="signal peptide" evidence="2">
    <location>
        <begin position="1"/>
        <end position="20"/>
    </location>
</feature>
<dbReference type="SUPFAM" id="SSF49899">
    <property type="entry name" value="Concanavalin A-like lectins/glucanases"/>
    <property type="match status" value="2"/>
</dbReference>
<dbReference type="Gene3D" id="2.60.120.200">
    <property type="match status" value="2"/>
</dbReference>
<proteinExistence type="predicted"/>
<keyword evidence="5" id="KW-1185">Reference proteome</keyword>
<evidence type="ECO:0000313" key="5">
    <source>
        <dbReference type="Proteomes" id="UP000835052"/>
    </source>
</evidence>
<dbReference type="Proteomes" id="UP000835052">
    <property type="component" value="Unassembled WGS sequence"/>
</dbReference>
<feature type="chain" id="PRO_5035815094" description="MAM domain-containing protein" evidence="2">
    <location>
        <begin position="21"/>
        <end position="800"/>
    </location>
</feature>
<feature type="region of interest" description="Disordered" evidence="1">
    <location>
        <begin position="535"/>
        <end position="555"/>
    </location>
</feature>
<feature type="compositionally biased region" description="Low complexity" evidence="1">
    <location>
        <begin position="225"/>
        <end position="275"/>
    </location>
</feature>
<dbReference type="EMBL" id="CAJGYM010000011">
    <property type="protein sequence ID" value="CAD6189579.1"/>
    <property type="molecule type" value="Genomic_DNA"/>
</dbReference>
<reference evidence="4" key="1">
    <citation type="submission" date="2020-10" db="EMBL/GenBank/DDBJ databases">
        <authorList>
            <person name="Kikuchi T."/>
        </authorList>
    </citation>
    <scope>NUCLEOTIDE SEQUENCE</scope>
    <source>
        <strain evidence="4">NKZ352</strain>
    </source>
</reference>
<organism evidence="4 5">
    <name type="scientific">Caenorhabditis auriculariae</name>
    <dbReference type="NCBI Taxonomy" id="2777116"/>
    <lineage>
        <taxon>Eukaryota</taxon>
        <taxon>Metazoa</taxon>
        <taxon>Ecdysozoa</taxon>
        <taxon>Nematoda</taxon>
        <taxon>Chromadorea</taxon>
        <taxon>Rhabditida</taxon>
        <taxon>Rhabditina</taxon>
        <taxon>Rhabditomorpha</taxon>
        <taxon>Rhabditoidea</taxon>
        <taxon>Rhabditidae</taxon>
        <taxon>Peloderinae</taxon>
        <taxon>Caenorhabditis</taxon>
    </lineage>
</organism>
<dbReference type="GO" id="GO:0016020">
    <property type="term" value="C:membrane"/>
    <property type="evidence" value="ECO:0007669"/>
    <property type="project" value="InterPro"/>
</dbReference>
<dbReference type="InterPro" id="IPR000998">
    <property type="entry name" value="MAM_dom"/>
</dbReference>
<evidence type="ECO:0000256" key="1">
    <source>
        <dbReference type="SAM" id="MobiDB-lite"/>
    </source>
</evidence>
<sequence length="800" mass="87226">MALLRSFLLFIALTVNEVKAEISASSELNCDFGTACRWRNSTEDGGDFLTTMVLDTDAVTKISPMRDGDQTPFAYTAGFMGRTMAMLVSEVINCQLGGASLKYWYYKTGHESQLEVCIRQPPGSREPASLRCYDGVSSTFAKQWIFRAVELPPIAQPFEIVFRAFYFPPTDVIAIDDVIFDAALCGVSNRRRRSELRRIGYRDWETYRRSGQYTGELMLVVAQEETTTSSTSTTTSSFPTTTSSTTSTTSSTTTTTSTTSTPPTTSPPEELTTSEAIPTSSDLPPYQNPTVELSNFVNFLKQTAPVLPYIPTLVRSLSALDPRIPMEAPTLDSSLPDVRRAPQPVYSSHFYNTKEPALLASPPSDPSLVSLAKKFGLLNADADLTTVAVPMDLSLSLTTTTPVNRFGLKNGKLKLQKIEDELSSVYPQKLIKQKKADVEEIHKKIFSMTTTTTTIPILTSTSKELIIFKEPSNAETDVASKLAEITKLLPTGAMEDLSVLRDIPDLEGLTKGMDLTEIRKPGGFARLKKEFMERNLSSESSNGGNSEGAGGTFGENPVEVAQLADFEGNDLTLDAVRFETAASSPQTSRPVNFAAPTDSRKAAIGTKRPKASELSAPRSGAVYTPKCPAVDCDFNDGTLCSYVTSSGNLSTSTSIDGNNLRPWAVTSRSVLNSLTGVPHDLSKGGSFAFAKGTSPSEVFILSSDKLIEISEPARLDFFVYQAGTRGQLKVCIDDDTNCPLQLFGEDIDVDSQKWKNYYVDVPTGKHVFHFIVDGLFENYVIGIDNIQLLNRFGAASFPCP</sequence>
<evidence type="ECO:0000313" key="4">
    <source>
        <dbReference type="EMBL" id="CAD6189579.1"/>
    </source>
</evidence>
<dbReference type="AlphaFoldDB" id="A0A8S1H1C7"/>
<dbReference type="OrthoDB" id="5914193at2759"/>
<keyword evidence="2" id="KW-0732">Signal</keyword>
<feature type="region of interest" description="Disordered" evidence="1">
    <location>
        <begin position="581"/>
        <end position="618"/>
    </location>
</feature>
<dbReference type="InterPro" id="IPR013320">
    <property type="entry name" value="ConA-like_dom_sf"/>
</dbReference>